<protein>
    <submittedName>
        <fullName evidence="1">Uncharacterized protein</fullName>
    </submittedName>
</protein>
<comment type="caution">
    <text evidence="1">The sequence shown here is derived from an EMBL/GenBank/DDBJ whole genome shotgun (WGS) entry which is preliminary data.</text>
</comment>
<dbReference type="EMBL" id="PEWN01000106">
    <property type="protein sequence ID" value="PIU51041.1"/>
    <property type="molecule type" value="Genomic_DNA"/>
</dbReference>
<evidence type="ECO:0000313" key="1">
    <source>
        <dbReference type="EMBL" id="PIU51041.1"/>
    </source>
</evidence>
<gene>
    <name evidence="1" type="ORF">COS91_06575</name>
</gene>
<name>A0A2M6ZF65_9BACT</name>
<evidence type="ECO:0000313" key="2">
    <source>
        <dbReference type="Proteomes" id="UP000229227"/>
    </source>
</evidence>
<organism evidence="1 2">
    <name type="scientific">Candidatus Desantisbacteria bacterium CG07_land_8_20_14_0_80_39_15</name>
    <dbReference type="NCBI Taxonomy" id="1974549"/>
    <lineage>
        <taxon>Bacteria</taxon>
        <taxon>Candidatus Desantisiibacteriota</taxon>
    </lineage>
</organism>
<proteinExistence type="predicted"/>
<sequence>MKPRIIKSINNTARHITEFENAKASDLLNDGIRSHNAGRCKCDLTEGGYGLCYAGQWLAGVITNQQVINDLRESETMEKRYIVEFNCDGWGWAEVYAKTKKEARKKFEKDDFSHIEIDREHNNFRIRNIRQERD</sequence>
<dbReference type="AlphaFoldDB" id="A0A2M6ZF65"/>
<reference evidence="2" key="1">
    <citation type="submission" date="2017-09" db="EMBL/GenBank/DDBJ databases">
        <title>Depth-based differentiation of microbial function through sediment-hosted aquifers and enrichment of novel symbionts in the deep terrestrial subsurface.</title>
        <authorList>
            <person name="Probst A.J."/>
            <person name="Ladd B."/>
            <person name="Jarett J.K."/>
            <person name="Geller-Mcgrath D.E."/>
            <person name="Sieber C.M.K."/>
            <person name="Emerson J.B."/>
            <person name="Anantharaman K."/>
            <person name="Thomas B.C."/>
            <person name="Malmstrom R."/>
            <person name="Stieglmeier M."/>
            <person name="Klingl A."/>
            <person name="Woyke T."/>
            <person name="Ryan C.M."/>
            <person name="Banfield J.F."/>
        </authorList>
    </citation>
    <scope>NUCLEOTIDE SEQUENCE [LARGE SCALE GENOMIC DNA]</scope>
</reference>
<accession>A0A2M6ZF65</accession>
<dbReference type="Proteomes" id="UP000229227">
    <property type="component" value="Unassembled WGS sequence"/>
</dbReference>